<evidence type="ECO:0000256" key="6">
    <source>
        <dbReference type="ARBA" id="ARBA00023284"/>
    </source>
</evidence>
<keyword evidence="6 7" id="KW-0676">Redox-active center</keyword>
<evidence type="ECO:0000256" key="5">
    <source>
        <dbReference type="ARBA" id="ARBA00023157"/>
    </source>
</evidence>
<dbReference type="SUPFAM" id="SSF52833">
    <property type="entry name" value="Thioredoxin-like"/>
    <property type="match status" value="1"/>
</dbReference>
<dbReference type="Pfam" id="PF10411">
    <property type="entry name" value="DsbC_N"/>
    <property type="match status" value="1"/>
</dbReference>
<feature type="signal peptide" evidence="7">
    <location>
        <begin position="1"/>
        <end position="24"/>
    </location>
</feature>
<feature type="domain" description="Thioredoxin-like fold" evidence="9">
    <location>
        <begin position="123"/>
        <end position="243"/>
    </location>
</feature>
<reference evidence="10" key="1">
    <citation type="submission" date="2020-01" db="EMBL/GenBank/DDBJ databases">
        <authorList>
            <person name="Meier V. D."/>
            <person name="Meier V D."/>
        </authorList>
    </citation>
    <scope>NUCLEOTIDE SEQUENCE</scope>
    <source>
        <strain evidence="10">HLG_WM_MAG_07</strain>
    </source>
</reference>
<keyword evidence="5" id="KW-1015">Disulfide bond</keyword>
<keyword evidence="4 7" id="KW-0574">Periplasm</keyword>
<evidence type="ECO:0000256" key="1">
    <source>
        <dbReference type="ARBA" id="ARBA00004418"/>
    </source>
</evidence>
<proteinExistence type="inferred from homology"/>
<dbReference type="CDD" id="cd03020">
    <property type="entry name" value="DsbA_DsbC_DsbG"/>
    <property type="match status" value="1"/>
</dbReference>
<dbReference type="InterPro" id="IPR036249">
    <property type="entry name" value="Thioredoxin-like_sf"/>
</dbReference>
<name>A0A6S6T6U3_9GAMM</name>
<protein>
    <recommendedName>
        <fullName evidence="7">Thiol:disulfide interchange protein</fullName>
    </recommendedName>
</protein>
<sequence length="253" mass="27721">MYKKLIATLSITTFLMLGLAWAEAADTAKVAKIKTELKGMLGGEEPDNVRATEMPGLYEVTLGTEVVYVSEDARFLMYGNLIDRVKKVDLTRKAQEDAEKAFAGKRKAMMDKQDASKTITYKAKNEKQVLTVFTDIDCPYCAKIHNEIPELNKQGITVSYYLFPRAGVGSPSFKKAVSAWCADDNLTALTKAKNREAIPAKTCENPVAAQYELGREVGVTGTPALITEKGTLLPGYVPANILVSKLEEEKAAK</sequence>
<dbReference type="InterPro" id="IPR009094">
    <property type="entry name" value="DiS-bond_isomerase_DsbC/G_N_sf"/>
</dbReference>
<dbReference type="InterPro" id="IPR033954">
    <property type="entry name" value="DiS-bond_Isoase_DsbC/G"/>
</dbReference>
<evidence type="ECO:0000256" key="7">
    <source>
        <dbReference type="RuleBase" id="RU364038"/>
    </source>
</evidence>
<evidence type="ECO:0000256" key="3">
    <source>
        <dbReference type="ARBA" id="ARBA00022729"/>
    </source>
</evidence>
<dbReference type="PANTHER" id="PTHR35272:SF3">
    <property type="entry name" value="THIOL:DISULFIDE INTERCHANGE PROTEIN DSBC"/>
    <property type="match status" value="1"/>
</dbReference>
<dbReference type="Gene3D" id="3.40.30.10">
    <property type="entry name" value="Glutaredoxin"/>
    <property type="match status" value="1"/>
</dbReference>
<dbReference type="SUPFAM" id="SSF54423">
    <property type="entry name" value="DsbC/DsbG N-terminal domain-like"/>
    <property type="match status" value="1"/>
</dbReference>
<feature type="chain" id="PRO_5028522439" description="Thiol:disulfide interchange protein" evidence="7">
    <location>
        <begin position="25"/>
        <end position="253"/>
    </location>
</feature>
<gene>
    <name evidence="10" type="ORF">HELGO_WM14042</name>
</gene>
<dbReference type="InterPro" id="IPR012336">
    <property type="entry name" value="Thioredoxin-like_fold"/>
</dbReference>
<dbReference type="GO" id="GO:0042597">
    <property type="term" value="C:periplasmic space"/>
    <property type="evidence" value="ECO:0007669"/>
    <property type="project" value="UniProtKB-SubCell"/>
</dbReference>
<keyword evidence="3 7" id="KW-0732">Signal</keyword>
<comment type="similarity">
    <text evidence="2 7">Belongs to the thioredoxin family. DsbC subfamily.</text>
</comment>
<dbReference type="InterPro" id="IPR018950">
    <property type="entry name" value="DiS-bond_isomerase_DsbC/G_N"/>
</dbReference>
<evidence type="ECO:0000256" key="2">
    <source>
        <dbReference type="ARBA" id="ARBA00009813"/>
    </source>
</evidence>
<feature type="domain" description="Disulphide bond isomerase DsbC/G N-terminal" evidence="8">
    <location>
        <begin position="25"/>
        <end position="91"/>
    </location>
</feature>
<dbReference type="InterPro" id="IPR051470">
    <property type="entry name" value="Thiol:disulfide_interchange"/>
</dbReference>
<dbReference type="Pfam" id="PF13098">
    <property type="entry name" value="Thioredoxin_2"/>
    <property type="match status" value="1"/>
</dbReference>
<evidence type="ECO:0000256" key="4">
    <source>
        <dbReference type="ARBA" id="ARBA00022764"/>
    </source>
</evidence>
<dbReference type="PANTHER" id="PTHR35272">
    <property type="entry name" value="THIOL:DISULFIDE INTERCHANGE PROTEIN DSBC-RELATED"/>
    <property type="match status" value="1"/>
</dbReference>
<comment type="function">
    <text evidence="7">Required for disulfide bond formation in some periplasmic proteins. Acts by transferring its disulfide bond to other proteins and is reduced in the process.</text>
</comment>
<dbReference type="Gene3D" id="3.10.450.70">
    <property type="entry name" value="Disulphide bond isomerase, DsbC/G, N-terminal"/>
    <property type="match status" value="1"/>
</dbReference>
<evidence type="ECO:0000259" key="8">
    <source>
        <dbReference type="Pfam" id="PF10411"/>
    </source>
</evidence>
<comment type="subcellular location">
    <subcellularLocation>
        <location evidence="1 7">Periplasm</location>
    </subcellularLocation>
</comment>
<accession>A0A6S6T6U3</accession>
<evidence type="ECO:0000313" key="10">
    <source>
        <dbReference type="EMBL" id="CAA6811110.1"/>
    </source>
</evidence>
<dbReference type="AlphaFoldDB" id="A0A6S6T6U3"/>
<dbReference type="EMBL" id="CACVAY010000049">
    <property type="protein sequence ID" value="CAA6811110.1"/>
    <property type="molecule type" value="Genomic_DNA"/>
</dbReference>
<evidence type="ECO:0000259" key="9">
    <source>
        <dbReference type="Pfam" id="PF13098"/>
    </source>
</evidence>
<organism evidence="10">
    <name type="scientific">uncultured Thiotrichaceae bacterium</name>
    <dbReference type="NCBI Taxonomy" id="298394"/>
    <lineage>
        <taxon>Bacteria</taxon>
        <taxon>Pseudomonadati</taxon>
        <taxon>Pseudomonadota</taxon>
        <taxon>Gammaproteobacteria</taxon>
        <taxon>Thiotrichales</taxon>
        <taxon>Thiotrichaceae</taxon>
        <taxon>environmental samples</taxon>
    </lineage>
</organism>